<keyword evidence="7 8" id="KW-0482">Metalloprotease</keyword>
<dbReference type="STRING" id="1037660.A0A066W0H0"/>
<dbReference type="OMA" id="ERWRIAI"/>
<evidence type="ECO:0000256" key="1">
    <source>
        <dbReference type="ARBA" id="ARBA00004137"/>
    </source>
</evidence>
<dbReference type="HOGENOM" id="CLU_079125_0_0_1"/>
<evidence type="ECO:0000256" key="8">
    <source>
        <dbReference type="RuleBase" id="RU364057"/>
    </source>
</evidence>
<evidence type="ECO:0000256" key="9">
    <source>
        <dbReference type="SAM" id="MobiDB-lite"/>
    </source>
</evidence>
<keyword evidence="8" id="KW-0999">Mitochondrion inner membrane</keyword>
<evidence type="ECO:0000256" key="3">
    <source>
        <dbReference type="ARBA" id="ARBA00014615"/>
    </source>
</evidence>
<dbReference type="InParanoid" id="A0A066W0H0"/>
<evidence type="ECO:0000313" key="11">
    <source>
        <dbReference type="Proteomes" id="UP000027361"/>
    </source>
</evidence>
<reference evidence="10 11" key="1">
    <citation type="submission" date="2014-05" db="EMBL/GenBank/DDBJ databases">
        <title>Draft genome sequence of a rare smut relative, Tilletiaria anomala UBC 951.</title>
        <authorList>
            <consortium name="DOE Joint Genome Institute"/>
            <person name="Toome M."/>
            <person name="Kuo A."/>
            <person name="Henrissat B."/>
            <person name="Lipzen A."/>
            <person name="Tritt A."/>
            <person name="Yoshinaga Y."/>
            <person name="Zane M."/>
            <person name="Barry K."/>
            <person name="Grigoriev I.V."/>
            <person name="Spatafora J.W."/>
            <person name="Aimea M.C."/>
        </authorList>
    </citation>
    <scope>NUCLEOTIDE SEQUENCE [LARGE SCALE GENOMIC DNA]</scope>
    <source>
        <strain evidence="10 11">UBC 951</strain>
    </source>
</reference>
<dbReference type="FunCoup" id="A0A066W0H0">
    <property type="interactions" value="347"/>
</dbReference>
<evidence type="ECO:0000256" key="4">
    <source>
        <dbReference type="ARBA" id="ARBA00022670"/>
    </source>
</evidence>
<keyword evidence="8" id="KW-0496">Mitochondrion</keyword>
<evidence type="ECO:0000256" key="5">
    <source>
        <dbReference type="ARBA" id="ARBA00022723"/>
    </source>
</evidence>
<evidence type="ECO:0000313" key="10">
    <source>
        <dbReference type="EMBL" id="KDN44564.1"/>
    </source>
</evidence>
<dbReference type="EMBL" id="JMSN01000050">
    <property type="protein sequence ID" value="KDN44564.1"/>
    <property type="molecule type" value="Genomic_DNA"/>
</dbReference>
<dbReference type="Proteomes" id="UP000027361">
    <property type="component" value="Unassembled WGS sequence"/>
</dbReference>
<dbReference type="MEROPS" id="M76.002"/>
<dbReference type="AlphaFoldDB" id="A0A066W0H0"/>
<dbReference type="PANTHER" id="PTHR21711">
    <property type="entry name" value="MITOCHONDRIAL INNER MEMBRANE PROTEASE"/>
    <property type="match status" value="1"/>
</dbReference>
<dbReference type="GeneID" id="25264580"/>
<dbReference type="Pfam" id="PF09768">
    <property type="entry name" value="Peptidase_M76"/>
    <property type="match status" value="1"/>
</dbReference>
<dbReference type="OrthoDB" id="285308at2759"/>
<comment type="subcellular location">
    <subcellularLocation>
        <location evidence="1 8">Mitochondrion inner membrane</location>
        <topology evidence="1 8">Peripheral membrane protein</topology>
        <orientation evidence="1 8">Intermembrane side</orientation>
    </subcellularLocation>
</comment>
<comment type="function">
    <text evidence="8">Has a dual role in the assembly of mitochondrial ATPase.</text>
</comment>
<accession>A0A066W0H0</accession>
<keyword evidence="6 8" id="KW-0378">Hydrolase</keyword>
<dbReference type="PANTHER" id="PTHR21711:SF0">
    <property type="entry name" value="MITOCHONDRIAL INNER MEMBRANE PROTEASE ATP23 HOMOLOG"/>
    <property type="match status" value="1"/>
</dbReference>
<dbReference type="GO" id="GO:0005743">
    <property type="term" value="C:mitochondrial inner membrane"/>
    <property type="evidence" value="ECO:0007669"/>
    <property type="project" value="UniProtKB-SubCell"/>
</dbReference>
<comment type="similarity">
    <text evidence="2 8">Belongs to the peptidase M76 family.</text>
</comment>
<dbReference type="GO" id="GO:0004222">
    <property type="term" value="F:metalloendopeptidase activity"/>
    <property type="evidence" value="ECO:0007669"/>
    <property type="project" value="InterPro"/>
</dbReference>
<gene>
    <name evidence="10" type="ORF">K437DRAFT_256999</name>
</gene>
<dbReference type="GO" id="GO:0033615">
    <property type="term" value="P:mitochondrial proton-transporting ATP synthase complex assembly"/>
    <property type="evidence" value="ECO:0007669"/>
    <property type="project" value="TreeGrafter"/>
</dbReference>
<evidence type="ECO:0000256" key="6">
    <source>
        <dbReference type="ARBA" id="ARBA00022801"/>
    </source>
</evidence>
<dbReference type="InterPro" id="IPR019165">
    <property type="entry name" value="Peptidase_M76_ATP23"/>
</dbReference>
<sequence>MLEQQRPSSFRSRSSTASSSFEAWRQACFHALGTAGSSRALPQQAAGSSNGLRHPILSKTEHSQQQQQQQQQEQANGSAWVDHPETADEQVARERCEGWKDELFRTSPMVRFMAKHLSIVSCDPLATESASSSPTASGTQVRILIAACPPDIAGGFSPAPPGSPAADSGILLCSNRMMSKTHMEDTLAHEMIHWWDHCRFHVRWDDLRHHACSEIRAASLSGDCNMSREWRRRNFGFTKQHQICARRRAVLSVMANPVCKDRAMAEQVVDDVWQSCFNDTRPFDEIY</sequence>
<organism evidence="10 11">
    <name type="scientific">Tilletiaria anomala (strain ATCC 24038 / CBS 436.72 / UBC 951)</name>
    <dbReference type="NCBI Taxonomy" id="1037660"/>
    <lineage>
        <taxon>Eukaryota</taxon>
        <taxon>Fungi</taxon>
        <taxon>Dikarya</taxon>
        <taxon>Basidiomycota</taxon>
        <taxon>Ustilaginomycotina</taxon>
        <taxon>Exobasidiomycetes</taxon>
        <taxon>Georgefischeriales</taxon>
        <taxon>Tilletiariaceae</taxon>
        <taxon>Tilletiaria</taxon>
    </lineage>
</organism>
<dbReference type="RefSeq" id="XP_013242838.1">
    <property type="nucleotide sequence ID" value="XM_013387384.1"/>
</dbReference>
<dbReference type="GO" id="GO:0046872">
    <property type="term" value="F:metal ion binding"/>
    <property type="evidence" value="ECO:0007669"/>
    <property type="project" value="UniProtKB-KW"/>
</dbReference>
<evidence type="ECO:0000256" key="2">
    <source>
        <dbReference type="ARBA" id="ARBA00009915"/>
    </source>
</evidence>
<keyword evidence="8" id="KW-0472">Membrane</keyword>
<name>A0A066W0H0_TILAU</name>
<protein>
    <recommendedName>
        <fullName evidence="3 8">Mitochondrial inner membrane protease ATP23</fullName>
        <ecNumber evidence="8">3.4.24.-</ecNumber>
    </recommendedName>
</protein>
<evidence type="ECO:0000256" key="7">
    <source>
        <dbReference type="ARBA" id="ARBA00023049"/>
    </source>
</evidence>
<dbReference type="EC" id="3.4.24.-" evidence="8"/>
<proteinExistence type="inferred from homology"/>
<dbReference type="GO" id="GO:0034982">
    <property type="term" value="P:mitochondrial protein processing"/>
    <property type="evidence" value="ECO:0007669"/>
    <property type="project" value="TreeGrafter"/>
</dbReference>
<comment type="caution">
    <text evidence="10">The sequence shown here is derived from an EMBL/GenBank/DDBJ whole genome shotgun (WGS) entry which is preliminary data.</text>
</comment>
<feature type="region of interest" description="Disordered" evidence="9">
    <location>
        <begin position="60"/>
        <end position="81"/>
    </location>
</feature>
<feature type="compositionally biased region" description="Low complexity" evidence="9">
    <location>
        <begin position="64"/>
        <end position="74"/>
    </location>
</feature>
<keyword evidence="4 8" id="KW-0645">Protease</keyword>
<keyword evidence="11" id="KW-1185">Reference proteome</keyword>
<keyword evidence="5 8" id="KW-0479">Metal-binding</keyword>